<dbReference type="SFLD" id="SFLDS00029">
    <property type="entry name" value="Radical_SAM"/>
    <property type="match status" value="1"/>
</dbReference>
<dbReference type="Pfam" id="PF13186">
    <property type="entry name" value="SPASM"/>
    <property type="match status" value="1"/>
</dbReference>
<evidence type="ECO:0000259" key="5">
    <source>
        <dbReference type="Pfam" id="PF04055"/>
    </source>
</evidence>
<keyword evidence="7" id="KW-0614">Plasmid</keyword>
<dbReference type="Proteomes" id="UP000001383">
    <property type="component" value="Plasmid pMCCL1"/>
</dbReference>
<dbReference type="EMBL" id="AP009485">
    <property type="protein sequence ID" value="BAH18672.1"/>
    <property type="molecule type" value="Genomic_DNA"/>
</dbReference>
<dbReference type="eggNOG" id="COG0535">
    <property type="taxonomic scope" value="Bacteria"/>
</dbReference>
<name>B9EC64_MACCJ</name>
<dbReference type="RefSeq" id="WP_012655838.1">
    <property type="nucleotide sequence ID" value="NC_011995.1"/>
</dbReference>
<reference evidence="7 8" key="1">
    <citation type="journal article" date="2009" name="J. Bacteriol.">
        <title>Complete genome sequence of Macrococcus caseolyticus strain JCSCS5402, reflecting the ancestral genome of the human-pathogenic staphylococci.</title>
        <authorList>
            <person name="Baba T."/>
            <person name="Kuwahara-Arai K."/>
            <person name="Uchiyama I."/>
            <person name="Takeuchi F."/>
            <person name="Ito T."/>
            <person name="Hiramatsu K."/>
        </authorList>
    </citation>
    <scope>NUCLEOTIDE SEQUENCE [LARGE SCALE GENOMIC DNA]</scope>
    <source>
        <strain evidence="7 8">JCSC5402</strain>
        <plasmid evidence="7 8">pMCCL1</plasmid>
    </source>
</reference>
<dbReference type="SFLD" id="SFLDG01067">
    <property type="entry name" value="SPASM/twitch_domain_containing"/>
    <property type="match status" value="1"/>
</dbReference>
<feature type="domain" description="Radical SAM core" evidence="5">
    <location>
        <begin position="83"/>
        <end position="215"/>
    </location>
</feature>
<gene>
    <name evidence="7" type="ordered locus">MCCL_plsA0008</name>
</gene>
<dbReference type="InterPro" id="IPR050377">
    <property type="entry name" value="Radical_SAM_PqqE_MftC-like"/>
</dbReference>
<dbReference type="OrthoDB" id="9782387at2"/>
<dbReference type="CDD" id="cd21109">
    <property type="entry name" value="SPASM"/>
    <property type="match status" value="1"/>
</dbReference>
<dbReference type="CDD" id="cd01335">
    <property type="entry name" value="Radical_SAM"/>
    <property type="match status" value="1"/>
</dbReference>
<keyword evidence="1" id="KW-0949">S-adenosyl-L-methionine</keyword>
<evidence type="ECO:0000256" key="2">
    <source>
        <dbReference type="ARBA" id="ARBA00022723"/>
    </source>
</evidence>
<dbReference type="GO" id="GO:0003824">
    <property type="term" value="F:catalytic activity"/>
    <property type="evidence" value="ECO:0007669"/>
    <property type="project" value="InterPro"/>
</dbReference>
<dbReference type="PANTHER" id="PTHR11228">
    <property type="entry name" value="RADICAL SAM DOMAIN PROTEIN"/>
    <property type="match status" value="1"/>
</dbReference>
<dbReference type="PANTHER" id="PTHR11228:SF7">
    <property type="entry name" value="PQQA PEPTIDE CYCLASE"/>
    <property type="match status" value="1"/>
</dbReference>
<dbReference type="GO" id="GO:0046872">
    <property type="term" value="F:metal ion binding"/>
    <property type="evidence" value="ECO:0007669"/>
    <property type="project" value="UniProtKB-KW"/>
</dbReference>
<accession>B9EC64</accession>
<protein>
    <recommendedName>
        <fullName evidence="9">Radical SAM protein</fullName>
    </recommendedName>
</protein>
<dbReference type="InterPro" id="IPR058240">
    <property type="entry name" value="rSAM_sf"/>
</dbReference>
<dbReference type="AlphaFoldDB" id="B9EC64"/>
<evidence type="ECO:0008006" key="9">
    <source>
        <dbReference type="Google" id="ProtNLM"/>
    </source>
</evidence>
<evidence type="ECO:0000256" key="4">
    <source>
        <dbReference type="ARBA" id="ARBA00023014"/>
    </source>
</evidence>
<dbReference type="KEGG" id="mcl:MCCL_plsA0008"/>
<feature type="domain" description="4Fe4S-binding SPASM" evidence="6">
    <location>
        <begin position="304"/>
        <end position="369"/>
    </location>
</feature>
<dbReference type="InterPro" id="IPR007197">
    <property type="entry name" value="rSAM"/>
</dbReference>
<keyword evidence="4" id="KW-0411">Iron-sulfur</keyword>
<organism evidence="7 8">
    <name type="scientific">Macrococcus caseolyticus (strain JCSC5402)</name>
    <name type="common">Macrococcoides caseolyticum</name>
    <dbReference type="NCBI Taxonomy" id="458233"/>
    <lineage>
        <taxon>Bacteria</taxon>
        <taxon>Bacillati</taxon>
        <taxon>Bacillota</taxon>
        <taxon>Bacilli</taxon>
        <taxon>Bacillales</taxon>
        <taxon>Staphylococcaceae</taxon>
        <taxon>Macrococcoides</taxon>
    </lineage>
</organism>
<geneLocation type="plasmid" evidence="7 8">
    <name>pMCCL1</name>
</geneLocation>
<evidence type="ECO:0000256" key="1">
    <source>
        <dbReference type="ARBA" id="ARBA00022691"/>
    </source>
</evidence>
<evidence type="ECO:0000259" key="6">
    <source>
        <dbReference type="Pfam" id="PF13186"/>
    </source>
</evidence>
<dbReference type="SUPFAM" id="SSF102114">
    <property type="entry name" value="Radical SAM enzymes"/>
    <property type="match status" value="1"/>
</dbReference>
<dbReference type="InterPro" id="IPR013785">
    <property type="entry name" value="Aldolase_TIM"/>
</dbReference>
<dbReference type="InterPro" id="IPR023885">
    <property type="entry name" value="4Fe4S-binding_SPASM_dom"/>
</dbReference>
<dbReference type="HOGENOM" id="CLU_681142_0_0_9"/>
<keyword evidence="2" id="KW-0479">Metal-binding</keyword>
<keyword evidence="3" id="KW-0408">Iron</keyword>
<dbReference type="Pfam" id="PF04055">
    <property type="entry name" value="Radical_SAM"/>
    <property type="match status" value="1"/>
</dbReference>
<evidence type="ECO:0000256" key="3">
    <source>
        <dbReference type="ARBA" id="ARBA00023004"/>
    </source>
</evidence>
<sequence>MKYFLSPFTTLKNMGNHFILGDLLNKNNIYKFNDPSEIVPENEALLNKFFFEYNQQNMNLFLQDSYNSLYILFNNQKNNIGYVETTTVCPYKCQICPKSSNNQLREQSNLSLDSIDQILKSLKNQNTIAFHLFGDPLYDKDIYKKIQIANSYNIVPSFSTNLISLNKLDLEEIKKCNIGQITISFDAYTEDTLTTIRGKTSQEKIDKGLNNLIKLDKLANIYKNIDVIYLQQINLKNNSHEEKYIESLVEKGHIMKFIKKKYINFPLNKNNELGTLEIINNGETVLFYKLLNKKTPFKCLKPWIKKESAINSDGDYLPCCLSLNNTVDLGNFKSLSVNNFFNSKELKNLQDEIFFGKITKKNITCAQCYANTSWARLENNNDAFNHLKKYTITDWSEYFETITV</sequence>
<evidence type="ECO:0000313" key="8">
    <source>
        <dbReference type="Proteomes" id="UP000001383"/>
    </source>
</evidence>
<evidence type="ECO:0000313" key="7">
    <source>
        <dbReference type="EMBL" id="BAH18672.1"/>
    </source>
</evidence>
<proteinExistence type="predicted"/>
<dbReference type="Gene3D" id="3.20.20.70">
    <property type="entry name" value="Aldolase class I"/>
    <property type="match status" value="1"/>
</dbReference>
<dbReference type="GO" id="GO:0051536">
    <property type="term" value="F:iron-sulfur cluster binding"/>
    <property type="evidence" value="ECO:0007669"/>
    <property type="project" value="UniProtKB-KW"/>
</dbReference>